<evidence type="ECO:0000259" key="3">
    <source>
        <dbReference type="Pfam" id="PF05368"/>
    </source>
</evidence>
<dbReference type="PANTHER" id="PTHR42748:SF7">
    <property type="entry name" value="NMRA LIKE REDOX SENSOR 1-RELATED"/>
    <property type="match status" value="1"/>
</dbReference>
<dbReference type="EMBL" id="JAWWNJ010000046">
    <property type="protein sequence ID" value="KAK7018388.1"/>
    <property type="molecule type" value="Genomic_DNA"/>
</dbReference>
<evidence type="ECO:0000256" key="1">
    <source>
        <dbReference type="ARBA" id="ARBA00006328"/>
    </source>
</evidence>
<keyword evidence="2" id="KW-0521">NADP</keyword>
<gene>
    <name evidence="4" type="ORF">R3P38DRAFT_1299312</name>
</gene>
<evidence type="ECO:0000313" key="5">
    <source>
        <dbReference type="Proteomes" id="UP001362999"/>
    </source>
</evidence>
<comment type="caution">
    <text evidence="4">The sequence shown here is derived from an EMBL/GenBank/DDBJ whole genome shotgun (WGS) entry which is preliminary data.</text>
</comment>
<dbReference type="Gene3D" id="3.90.25.10">
    <property type="entry name" value="UDP-galactose 4-epimerase, domain 1"/>
    <property type="match status" value="1"/>
</dbReference>
<proteinExistence type="inferred from homology"/>
<sequence length="306" mass="33245">MSSRIVSVFGATGDQGSGVIDLLLQDGTFVPRAFTRDANSAASKELKARGVEVVQVDTLDKSQLVAALRGSEAAFVVTTPIFVVDVEGTDEITQGKNIINAAKEAGVQFLIISSLPSLNRISGGKYTNIIQYDDKETIREYLASSGVKHASLLLPAFLENCWKFGQLKKTDDGHGYLLSLPRYKADQLQAFVWVQRDVAAAVLALLKNYQDPTKEIDGKTYPVVNGRMTYSELAEMISKVLNAKVTFTTGPSSGLAELDDMWSALAENSGLYLDTPVPNPELVALGAKISTIEEFLETEIKARYGR</sequence>
<dbReference type="GO" id="GO:0005634">
    <property type="term" value="C:nucleus"/>
    <property type="evidence" value="ECO:0007669"/>
    <property type="project" value="TreeGrafter"/>
</dbReference>
<dbReference type="PANTHER" id="PTHR42748">
    <property type="entry name" value="NITROGEN METABOLITE REPRESSION PROTEIN NMRA FAMILY MEMBER"/>
    <property type="match status" value="1"/>
</dbReference>
<dbReference type="Pfam" id="PF05368">
    <property type="entry name" value="NmrA"/>
    <property type="match status" value="1"/>
</dbReference>
<dbReference type="InterPro" id="IPR051164">
    <property type="entry name" value="NmrA-like_oxidored"/>
</dbReference>
<dbReference type="SUPFAM" id="SSF51735">
    <property type="entry name" value="NAD(P)-binding Rossmann-fold domains"/>
    <property type="match status" value="1"/>
</dbReference>
<dbReference type="InterPro" id="IPR008030">
    <property type="entry name" value="NmrA-like"/>
</dbReference>
<organism evidence="4 5">
    <name type="scientific">Favolaschia claudopus</name>
    <dbReference type="NCBI Taxonomy" id="2862362"/>
    <lineage>
        <taxon>Eukaryota</taxon>
        <taxon>Fungi</taxon>
        <taxon>Dikarya</taxon>
        <taxon>Basidiomycota</taxon>
        <taxon>Agaricomycotina</taxon>
        <taxon>Agaricomycetes</taxon>
        <taxon>Agaricomycetidae</taxon>
        <taxon>Agaricales</taxon>
        <taxon>Marasmiineae</taxon>
        <taxon>Mycenaceae</taxon>
        <taxon>Favolaschia</taxon>
    </lineage>
</organism>
<protein>
    <submittedName>
        <fullName evidence="4">NmrA domain-containing protein</fullName>
    </submittedName>
</protein>
<dbReference type="InterPro" id="IPR036291">
    <property type="entry name" value="NAD(P)-bd_dom_sf"/>
</dbReference>
<keyword evidence="5" id="KW-1185">Reference proteome</keyword>
<feature type="domain" description="NmrA-like" evidence="3">
    <location>
        <begin position="5"/>
        <end position="267"/>
    </location>
</feature>
<evidence type="ECO:0000313" key="4">
    <source>
        <dbReference type="EMBL" id="KAK7018388.1"/>
    </source>
</evidence>
<reference evidence="4 5" key="1">
    <citation type="journal article" date="2024" name="J Genomics">
        <title>Draft genome sequencing and assembly of Favolaschia claudopus CIRM-BRFM 2984 isolated from oak limbs.</title>
        <authorList>
            <person name="Navarro D."/>
            <person name="Drula E."/>
            <person name="Chaduli D."/>
            <person name="Cazenave R."/>
            <person name="Ahrendt S."/>
            <person name="Wang J."/>
            <person name="Lipzen A."/>
            <person name="Daum C."/>
            <person name="Barry K."/>
            <person name="Grigoriev I.V."/>
            <person name="Favel A."/>
            <person name="Rosso M.N."/>
            <person name="Martin F."/>
        </authorList>
    </citation>
    <scope>NUCLEOTIDE SEQUENCE [LARGE SCALE GENOMIC DNA]</scope>
    <source>
        <strain evidence="4 5">CIRM-BRFM 2984</strain>
    </source>
</reference>
<accession>A0AAW0AXN5</accession>
<comment type="similarity">
    <text evidence="1">Belongs to the NmrA-type oxidoreductase family.</text>
</comment>
<name>A0AAW0AXN5_9AGAR</name>
<evidence type="ECO:0000256" key="2">
    <source>
        <dbReference type="ARBA" id="ARBA00022857"/>
    </source>
</evidence>
<dbReference type="Proteomes" id="UP001362999">
    <property type="component" value="Unassembled WGS sequence"/>
</dbReference>
<dbReference type="AlphaFoldDB" id="A0AAW0AXN5"/>
<dbReference type="Gene3D" id="3.40.50.720">
    <property type="entry name" value="NAD(P)-binding Rossmann-like Domain"/>
    <property type="match status" value="1"/>
</dbReference>